<dbReference type="Pfam" id="PF01757">
    <property type="entry name" value="Acyl_transf_3"/>
    <property type="match status" value="1"/>
</dbReference>
<proteinExistence type="predicted"/>
<dbReference type="PANTHER" id="PTHR23028">
    <property type="entry name" value="ACETYLTRANSFERASE"/>
    <property type="match status" value="1"/>
</dbReference>
<dbReference type="InterPro" id="IPR050879">
    <property type="entry name" value="Acyltransferase_3"/>
</dbReference>
<accession>A0ABX0PAG9</accession>
<feature type="transmembrane region" description="Helical" evidence="2">
    <location>
        <begin position="262"/>
        <end position="279"/>
    </location>
</feature>
<feature type="region of interest" description="Disordered" evidence="1">
    <location>
        <begin position="1"/>
        <end position="26"/>
    </location>
</feature>
<feature type="transmembrane region" description="Helical" evidence="2">
    <location>
        <begin position="354"/>
        <end position="375"/>
    </location>
</feature>
<keyword evidence="2" id="KW-0812">Transmembrane</keyword>
<reference evidence="4 5" key="1">
    <citation type="submission" date="2020-03" db="EMBL/GenBank/DDBJ databases">
        <title>Genome sequence of strain Massilia sp. TW-1.</title>
        <authorList>
            <person name="Chaudhary D.K."/>
        </authorList>
    </citation>
    <scope>NUCLEOTIDE SEQUENCE [LARGE SCALE GENOMIC DNA]</scope>
    <source>
        <strain evidence="4 5">TW-1</strain>
    </source>
</reference>
<feature type="transmembrane region" description="Helical" evidence="2">
    <location>
        <begin position="318"/>
        <end position="334"/>
    </location>
</feature>
<dbReference type="RefSeq" id="WP_166858887.1">
    <property type="nucleotide sequence ID" value="NZ_JAAQOM010000005.1"/>
</dbReference>
<dbReference type="Proteomes" id="UP000716322">
    <property type="component" value="Unassembled WGS sequence"/>
</dbReference>
<sequence>MHPSPTSNPSPTSSSPLPSRLSSPPRSPGLDLLRAVAIGVVMLYHLSSYGMNVPGPGQHGWMGVDLFFVLSGYLIAWPVLRDLAVGRTPDWVGFVVGRAWRILPAYLAVLGLYVVLPAWREGDAMPPVWQFFTFTMNVLPDHVAQRAYSHAWSLCVEEHFYLLFPLVAGLLARRGRMPGVVAMAAGAVLLFGTGMLLRDWQWRHAVGPHLAPGGDAARAVAGYVRSIYSPTWARLDGLLAGVLLAALRAFRPAWWTRVLSRGWLLLGAGLALLVAATRIDPIGHGGAVFLYPLVALGCACLLVGALSPRTPLGRQALPGARTLALLSFSLYLTHRQVYAWLGDVAADLTAQAPAAAFVLFNGASLAVATLLYVAVERPGLRLRARLRSAVAQPLPETHEDEAPLAR</sequence>
<feature type="transmembrane region" description="Helical" evidence="2">
    <location>
        <begin position="285"/>
        <end position="306"/>
    </location>
</feature>
<protein>
    <submittedName>
        <fullName evidence="4">Acyltransferase</fullName>
    </submittedName>
</protein>
<comment type="caution">
    <text evidence="4">The sequence shown here is derived from an EMBL/GenBank/DDBJ whole genome shotgun (WGS) entry which is preliminary data.</text>
</comment>
<evidence type="ECO:0000313" key="4">
    <source>
        <dbReference type="EMBL" id="NIA53906.1"/>
    </source>
</evidence>
<dbReference type="GO" id="GO:0016746">
    <property type="term" value="F:acyltransferase activity"/>
    <property type="evidence" value="ECO:0007669"/>
    <property type="project" value="UniProtKB-KW"/>
</dbReference>
<evidence type="ECO:0000259" key="3">
    <source>
        <dbReference type="Pfam" id="PF01757"/>
    </source>
</evidence>
<keyword evidence="4" id="KW-0808">Transferase</keyword>
<keyword evidence="5" id="KW-1185">Reference proteome</keyword>
<dbReference type="InterPro" id="IPR002656">
    <property type="entry name" value="Acyl_transf_3_dom"/>
</dbReference>
<evidence type="ECO:0000313" key="5">
    <source>
        <dbReference type="Proteomes" id="UP000716322"/>
    </source>
</evidence>
<dbReference type="PANTHER" id="PTHR23028:SF53">
    <property type="entry name" value="ACYL_TRANSF_3 DOMAIN-CONTAINING PROTEIN"/>
    <property type="match status" value="1"/>
</dbReference>
<feature type="transmembrane region" description="Helical" evidence="2">
    <location>
        <begin position="59"/>
        <end position="80"/>
    </location>
</feature>
<keyword evidence="4" id="KW-0012">Acyltransferase</keyword>
<feature type="domain" description="Acyltransferase 3" evidence="3">
    <location>
        <begin position="29"/>
        <end position="372"/>
    </location>
</feature>
<keyword evidence="2" id="KW-0472">Membrane</keyword>
<feature type="compositionally biased region" description="Low complexity" evidence="1">
    <location>
        <begin position="1"/>
        <end position="24"/>
    </location>
</feature>
<name>A0ABX0PAG9_9BURK</name>
<organism evidence="4 5">
    <name type="scientific">Telluria antibiotica</name>
    <dbReference type="NCBI Taxonomy" id="2717319"/>
    <lineage>
        <taxon>Bacteria</taxon>
        <taxon>Pseudomonadati</taxon>
        <taxon>Pseudomonadota</taxon>
        <taxon>Betaproteobacteria</taxon>
        <taxon>Burkholderiales</taxon>
        <taxon>Oxalobacteraceae</taxon>
        <taxon>Telluria group</taxon>
        <taxon>Telluria</taxon>
    </lineage>
</organism>
<gene>
    <name evidence="4" type="ORF">HAV22_09630</name>
</gene>
<feature type="transmembrane region" description="Helical" evidence="2">
    <location>
        <begin position="179"/>
        <end position="197"/>
    </location>
</feature>
<keyword evidence="2" id="KW-1133">Transmembrane helix</keyword>
<feature type="transmembrane region" description="Helical" evidence="2">
    <location>
        <begin position="100"/>
        <end position="119"/>
    </location>
</feature>
<evidence type="ECO:0000256" key="1">
    <source>
        <dbReference type="SAM" id="MobiDB-lite"/>
    </source>
</evidence>
<dbReference type="EMBL" id="JAAQOM010000005">
    <property type="protein sequence ID" value="NIA53906.1"/>
    <property type="molecule type" value="Genomic_DNA"/>
</dbReference>
<evidence type="ECO:0000256" key="2">
    <source>
        <dbReference type="SAM" id="Phobius"/>
    </source>
</evidence>